<sequence length="128" mass="14536">MATPISATSEKSLINSKLETVRGLNDKFNLTKSDAAYISKQLDKFIEIFNVNGKVNFKVKEKVNVAEKIQPQVRMFSTKNKRNLNSSEDIVYALPYEAKIIKLALSKDITEVVNIQTGFDHNYAKTHR</sequence>
<comment type="caution">
    <text evidence="1">The sequence shown here is derived from an EMBL/GenBank/DDBJ whole genome shotgun (WGS) entry which is preliminary data.</text>
</comment>
<evidence type="ECO:0000313" key="1">
    <source>
        <dbReference type="EMBL" id="KAL1493851.1"/>
    </source>
</evidence>
<dbReference type="EMBL" id="JBDJPC010000007">
    <property type="protein sequence ID" value="KAL1493851.1"/>
    <property type="molecule type" value="Genomic_DNA"/>
</dbReference>
<reference evidence="1 2" key="1">
    <citation type="submission" date="2024-05" db="EMBL/GenBank/DDBJ databases">
        <title>Genetic variation in Jamaican populations of the coffee berry borer (Hypothenemus hampei).</title>
        <authorList>
            <person name="Errbii M."/>
            <person name="Myrie A."/>
        </authorList>
    </citation>
    <scope>NUCLEOTIDE SEQUENCE [LARGE SCALE GENOMIC DNA]</scope>
    <source>
        <strain evidence="1">JA-Hopewell-2020-01-JO</strain>
        <tissue evidence="1">Whole body</tissue>
    </source>
</reference>
<keyword evidence="2" id="KW-1185">Reference proteome</keyword>
<organism evidence="1 2">
    <name type="scientific">Hypothenemus hampei</name>
    <name type="common">Coffee berry borer</name>
    <dbReference type="NCBI Taxonomy" id="57062"/>
    <lineage>
        <taxon>Eukaryota</taxon>
        <taxon>Metazoa</taxon>
        <taxon>Ecdysozoa</taxon>
        <taxon>Arthropoda</taxon>
        <taxon>Hexapoda</taxon>
        <taxon>Insecta</taxon>
        <taxon>Pterygota</taxon>
        <taxon>Neoptera</taxon>
        <taxon>Endopterygota</taxon>
        <taxon>Coleoptera</taxon>
        <taxon>Polyphaga</taxon>
        <taxon>Cucujiformia</taxon>
        <taxon>Curculionidae</taxon>
        <taxon>Scolytinae</taxon>
        <taxon>Hypothenemus</taxon>
    </lineage>
</organism>
<name>A0ABD1EGN6_HYPHA</name>
<accession>A0ABD1EGN6</accession>
<gene>
    <name evidence="1" type="ORF">ABEB36_009537</name>
</gene>
<dbReference type="AlphaFoldDB" id="A0ABD1EGN6"/>
<proteinExistence type="predicted"/>
<protein>
    <submittedName>
        <fullName evidence="1">Uncharacterized protein</fullName>
    </submittedName>
</protein>
<dbReference type="Proteomes" id="UP001566132">
    <property type="component" value="Unassembled WGS sequence"/>
</dbReference>
<evidence type="ECO:0000313" key="2">
    <source>
        <dbReference type="Proteomes" id="UP001566132"/>
    </source>
</evidence>